<evidence type="ECO:0000313" key="2">
    <source>
        <dbReference type="EMBL" id="KAF0312254.1"/>
    </source>
</evidence>
<keyword evidence="3" id="KW-1185">Reference proteome</keyword>
<evidence type="ECO:0000313" key="3">
    <source>
        <dbReference type="Proteomes" id="UP000440578"/>
    </source>
</evidence>
<dbReference type="Gene3D" id="3.30.420.10">
    <property type="entry name" value="Ribonuclease H-like superfamily/Ribonuclease H"/>
    <property type="match status" value="1"/>
</dbReference>
<dbReference type="Proteomes" id="UP000440578">
    <property type="component" value="Unassembled WGS sequence"/>
</dbReference>
<gene>
    <name evidence="1" type="ORF">FJT64_009947</name>
    <name evidence="2" type="ORF">FJT64_016980</name>
</gene>
<evidence type="ECO:0008006" key="4">
    <source>
        <dbReference type="Google" id="ProtNLM"/>
    </source>
</evidence>
<evidence type="ECO:0000313" key="1">
    <source>
        <dbReference type="EMBL" id="KAF0292002.1"/>
    </source>
</evidence>
<dbReference type="GO" id="GO:0003676">
    <property type="term" value="F:nucleic acid binding"/>
    <property type="evidence" value="ECO:0007669"/>
    <property type="project" value="InterPro"/>
</dbReference>
<accession>A0A6A4X8A4</accession>
<sequence>MDSCEFWLTHDEEWFERVLWSDEKWFVLHPSPNMKNTVCWSPENPNKLVPCKKAQGQKVMAWVGVVDGKCLPVHWFTGSVNSDAYLEMLQTVVWPAVRARATRHQYWF</sequence>
<dbReference type="EMBL" id="VIIS01000183">
    <property type="protein sequence ID" value="KAF0312254.1"/>
    <property type="molecule type" value="Genomic_DNA"/>
</dbReference>
<dbReference type="OrthoDB" id="9971063at2759"/>
<reference evidence="2 3" key="1">
    <citation type="submission" date="2019-07" db="EMBL/GenBank/DDBJ databases">
        <title>Draft genome assembly of a fouling barnacle, Amphibalanus amphitrite (Darwin, 1854): The first reference genome for Thecostraca.</title>
        <authorList>
            <person name="Kim W."/>
        </authorList>
    </citation>
    <scope>NUCLEOTIDE SEQUENCE [LARGE SCALE GENOMIC DNA]</scope>
    <source>
        <strain evidence="2">SNU_AA5</strain>
        <tissue evidence="2">Soma without cirri and trophi</tissue>
    </source>
</reference>
<proteinExistence type="predicted"/>
<dbReference type="AlphaFoldDB" id="A0A6A4X8A4"/>
<dbReference type="PANTHER" id="PTHR47326">
    <property type="entry name" value="TRANSPOSABLE ELEMENT TC3 TRANSPOSASE-LIKE PROTEIN"/>
    <property type="match status" value="1"/>
</dbReference>
<comment type="caution">
    <text evidence="2">The sequence shown here is derived from an EMBL/GenBank/DDBJ whole genome shotgun (WGS) entry which is preliminary data.</text>
</comment>
<organism evidence="2 3">
    <name type="scientific">Amphibalanus amphitrite</name>
    <name type="common">Striped barnacle</name>
    <name type="synonym">Balanus amphitrite</name>
    <dbReference type="NCBI Taxonomy" id="1232801"/>
    <lineage>
        <taxon>Eukaryota</taxon>
        <taxon>Metazoa</taxon>
        <taxon>Ecdysozoa</taxon>
        <taxon>Arthropoda</taxon>
        <taxon>Crustacea</taxon>
        <taxon>Multicrustacea</taxon>
        <taxon>Cirripedia</taxon>
        <taxon>Thoracica</taxon>
        <taxon>Thoracicalcarea</taxon>
        <taxon>Balanomorpha</taxon>
        <taxon>Balanoidea</taxon>
        <taxon>Balanidae</taxon>
        <taxon>Amphibalaninae</taxon>
        <taxon>Amphibalanus</taxon>
    </lineage>
</organism>
<name>A0A6A4X8A4_AMPAM</name>
<protein>
    <recommendedName>
        <fullName evidence="4">Transposable element Tc1 transposase</fullName>
    </recommendedName>
</protein>
<dbReference type="InterPro" id="IPR036397">
    <property type="entry name" value="RNaseH_sf"/>
</dbReference>
<dbReference type="PANTHER" id="PTHR47326:SF1">
    <property type="entry name" value="HTH PSQ-TYPE DOMAIN-CONTAINING PROTEIN"/>
    <property type="match status" value="1"/>
</dbReference>
<dbReference type="EMBL" id="VIIS01001845">
    <property type="protein sequence ID" value="KAF0292002.1"/>
    <property type="molecule type" value="Genomic_DNA"/>
</dbReference>